<dbReference type="EMBL" id="JALJZU010000001">
    <property type="protein sequence ID" value="MCP2006977.1"/>
    <property type="molecule type" value="Genomic_DNA"/>
</dbReference>
<gene>
    <name evidence="2" type="ORF">KVP70_13840</name>
    <name evidence="3" type="ORF">L1274_000665</name>
</gene>
<keyword evidence="1" id="KW-0732">Signal</keyword>
<dbReference type="Proteomes" id="UP001162889">
    <property type="component" value="Unassembled WGS sequence"/>
</dbReference>
<dbReference type="Proteomes" id="UP001155901">
    <property type="component" value="Unassembled WGS sequence"/>
</dbReference>
<reference evidence="3" key="2">
    <citation type="submission" date="2022-03" db="EMBL/GenBank/DDBJ databases">
        <title>Genome Encyclopedia of Bacteria and Archaea VI: Functional Genomics of Type Strains.</title>
        <authorList>
            <person name="Whitman W."/>
        </authorList>
    </citation>
    <scope>NUCLEOTIDE SEQUENCE</scope>
    <source>
        <strain evidence="3">HSC-15S17</strain>
    </source>
</reference>
<name>A0AA41HD80_9BURK</name>
<dbReference type="RefSeq" id="WP_217942805.1">
    <property type="nucleotide sequence ID" value="NZ_JAHTGR010000006.1"/>
</dbReference>
<dbReference type="PROSITE" id="PS51257">
    <property type="entry name" value="PROKAR_LIPOPROTEIN"/>
    <property type="match status" value="1"/>
</dbReference>
<evidence type="ECO:0000313" key="5">
    <source>
        <dbReference type="Proteomes" id="UP001162889"/>
    </source>
</evidence>
<dbReference type="PANTHER" id="PTHR38834:SF3">
    <property type="entry name" value="SOLUTE-BINDING PROTEIN FAMILY 3_N-TERMINAL DOMAIN-CONTAINING PROTEIN"/>
    <property type="match status" value="1"/>
</dbReference>
<feature type="chain" id="PRO_5041428013" evidence="1">
    <location>
        <begin position="23"/>
        <end position="245"/>
    </location>
</feature>
<feature type="signal peptide" evidence="1">
    <location>
        <begin position="1"/>
        <end position="22"/>
    </location>
</feature>
<evidence type="ECO:0000256" key="1">
    <source>
        <dbReference type="SAM" id="SignalP"/>
    </source>
</evidence>
<evidence type="ECO:0000313" key="4">
    <source>
        <dbReference type="Proteomes" id="UP001155901"/>
    </source>
</evidence>
<dbReference type="PANTHER" id="PTHR38834">
    <property type="entry name" value="PERIPLASMIC SUBSTRATE BINDING PROTEIN FAMILY 3"/>
    <property type="match status" value="1"/>
</dbReference>
<evidence type="ECO:0000313" key="2">
    <source>
        <dbReference type="EMBL" id="MBV6322026.1"/>
    </source>
</evidence>
<comment type="caution">
    <text evidence="2">The sequence shown here is derived from an EMBL/GenBank/DDBJ whole genome shotgun (WGS) entry which is preliminary data.</text>
</comment>
<proteinExistence type="predicted"/>
<keyword evidence="5" id="KW-1185">Reference proteome</keyword>
<organism evidence="2 4">
    <name type="scientific">Duganella violaceipulchra</name>
    <dbReference type="NCBI Taxonomy" id="2849652"/>
    <lineage>
        <taxon>Bacteria</taxon>
        <taxon>Pseudomonadati</taxon>
        <taxon>Pseudomonadota</taxon>
        <taxon>Betaproteobacteria</taxon>
        <taxon>Burkholderiales</taxon>
        <taxon>Oxalobacteraceae</taxon>
        <taxon>Telluria group</taxon>
        <taxon>Duganella</taxon>
    </lineage>
</organism>
<dbReference type="EMBL" id="JAHTGR010000006">
    <property type="protein sequence ID" value="MBV6322026.1"/>
    <property type="molecule type" value="Genomic_DNA"/>
</dbReference>
<protein>
    <submittedName>
        <fullName evidence="2">ABC transporter substrate-binding protein</fullName>
    </submittedName>
    <submittedName>
        <fullName evidence="3">ABC-type amino acid transport substrate-binding protein</fullName>
    </submittedName>
</protein>
<accession>A0AA41HD80</accession>
<reference evidence="2" key="1">
    <citation type="submission" date="2021-07" db="EMBL/GenBank/DDBJ databases">
        <title>Characterization of violacein-producing bacteria and related species.</title>
        <authorList>
            <person name="Wilson H.S."/>
            <person name="De Leon M.E."/>
        </authorList>
    </citation>
    <scope>NUCLEOTIDE SEQUENCE</scope>
    <source>
        <strain evidence="2">HSC-15S17</strain>
    </source>
</reference>
<dbReference type="AlphaFoldDB" id="A0AA41HD80"/>
<evidence type="ECO:0000313" key="3">
    <source>
        <dbReference type="EMBL" id="MCP2006977.1"/>
    </source>
</evidence>
<sequence length="245" mass="27591">MKRRTLLSLAAALSCGTGFARAAQGKELRVVTTHLPPLVMENDDQHPGALRELLSELCKRVQMSLKLEFVPWKRALFLATSMPETAIFPVTRLLDRETKFRWLAPLYEEHYMFLAARNGKFDIQHPEDMKARRITLLRGAAQAAILQELGYRNIIEANSIEEVHRYLLKGMADAAFGEQHIIQSSLQSRSAQKDFHLSAPVRSTTAWLAGSLDFDDATVQLFQHAKAAMDADGTTRRILGKYNLA</sequence>